<dbReference type="PANTHER" id="PTHR35602:SF3">
    <property type="entry name" value="ESTERASE YQIA"/>
    <property type="match status" value="1"/>
</dbReference>
<reference evidence="1 2" key="1">
    <citation type="journal article" date="2024" name="Microbiology">
        <title>Methylomarinum rosea sp. nov., a novel halophilic methanotrophic bacterium from the hypersaline Lake Elton.</title>
        <authorList>
            <person name="Suleimanov R.Z."/>
            <person name="Oshkin I.Y."/>
            <person name="Danilova O.V."/>
            <person name="Suzina N.E."/>
            <person name="Dedysh S.N."/>
        </authorList>
    </citation>
    <scope>NUCLEOTIDE SEQUENCE [LARGE SCALE GENOMIC DNA]</scope>
    <source>
        <strain evidence="1 2">Ch1-1</strain>
    </source>
</reference>
<sequence length="206" mass="23519">MKKKAIIYLHGFNSASLDLEGNLLSNKEKLRLMQEFCSQKEILFDTPNVDYRDFQDIVEDLLMLWNQYLDQGYDVVFMGSSMGGFTCEYLAMKTGGLAIMINPAINPSALLPQFIGVEENFETGQPYHWEQQHCAQYVHYEQELASSHQPIGRTILLDMADELLDAEKTLEKYQGKAHVLTYDGGSHSFEHIREALPVIEQVIFSS</sequence>
<dbReference type="SUPFAM" id="SSF53474">
    <property type="entry name" value="alpha/beta-Hydrolases"/>
    <property type="match status" value="1"/>
</dbReference>
<proteinExistence type="predicted"/>
<dbReference type="Pfam" id="PF05728">
    <property type="entry name" value="UPF0227"/>
    <property type="match status" value="1"/>
</dbReference>
<dbReference type="GO" id="GO:0016787">
    <property type="term" value="F:hydrolase activity"/>
    <property type="evidence" value="ECO:0007669"/>
    <property type="project" value="UniProtKB-KW"/>
</dbReference>
<dbReference type="InterPro" id="IPR008886">
    <property type="entry name" value="UPF0227/Esterase_YqiA"/>
</dbReference>
<dbReference type="InterPro" id="IPR029058">
    <property type="entry name" value="AB_hydrolase_fold"/>
</dbReference>
<dbReference type="AlphaFoldDB" id="A0AAU7NU49"/>
<dbReference type="Proteomes" id="UP001225378">
    <property type="component" value="Chromosome"/>
</dbReference>
<evidence type="ECO:0000313" key="1">
    <source>
        <dbReference type="EMBL" id="XBS20484.1"/>
    </source>
</evidence>
<dbReference type="PANTHER" id="PTHR35602">
    <property type="entry name" value="ESTERASE YQIA-RELATED"/>
    <property type="match status" value="1"/>
</dbReference>
<protein>
    <submittedName>
        <fullName evidence="1">YqiA/YcfP family alpha/beta fold hydrolase</fullName>
    </submittedName>
</protein>
<gene>
    <name evidence="1" type="ORF">Q9L42_019395</name>
</gene>
<keyword evidence="2" id="KW-1185">Reference proteome</keyword>
<dbReference type="EMBL" id="CP157743">
    <property type="protein sequence ID" value="XBS20484.1"/>
    <property type="molecule type" value="Genomic_DNA"/>
</dbReference>
<organism evidence="1 2">
    <name type="scientific">Methylomarinum roseum</name>
    <dbReference type="NCBI Taxonomy" id="3067653"/>
    <lineage>
        <taxon>Bacteria</taxon>
        <taxon>Pseudomonadati</taxon>
        <taxon>Pseudomonadota</taxon>
        <taxon>Gammaproteobacteria</taxon>
        <taxon>Methylococcales</taxon>
        <taxon>Methylococcaceae</taxon>
        <taxon>Methylomarinum</taxon>
    </lineage>
</organism>
<evidence type="ECO:0000313" key="2">
    <source>
        <dbReference type="Proteomes" id="UP001225378"/>
    </source>
</evidence>
<dbReference type="Gene3D" id="3.40.50.1820">
    <property type="entry name" value="alpha/beta hydrolase"/>
    <property type="match status" value="1"/>
</dbReference>
<accession>A0AAU7NU49</accession>
<dbReference type="RefSeq" id="WP_305906737.1">
    <property type="nucleotide sequence ID" value="NZ_CP157743.1"/>
</dbReference>
<dbReference type="KEGG" id="mech:Q9L42_019395"/>
<name>A0AAU7NU49_9GAMM</name>
<keyword evidence="1" id="KW-0378">Hydrolase</keyword>